<evidence type="ECO:0000256" key="1">
    <source>
        <dbReference type="SAM" id="Phobius"/>
    </source>
</evidence>
<feature type="transmembrane region" description="Helical" evidence="1">
    <location>
        <begin position="42"/>
        <end position="61"/>
    </location>
</feature>
<name>A0A1Z3HQJ8_9CYAN</name>
<organism evidence="2 3">
    <name type="scientific">Halomicronema hongdechloris C2206</name>
    <dbReference type="NCBI Taxonomy" id="1641165"/>
    <lineage>
        <taxon>Bacteria</taxon>
        <taxon>Bacillati</taxon>
        <taxon>Cyanobacteriota</taxon>
        <taxon>Cyanophyceae</taxon>
        <taxon>Nodosilineales</taxon>
        <taxon>Nodosilineaceae</taxon>
        <taxon>Halomicronema</taxon>
    </lineage>
</organism>
<protein>
    <submittedName>
        <fullName evidence="2">Uncharacterized protein</fullName>
    </submittedName>
</protein>
<feature type="transmembrane region" description="Helical" evidence="1">
    <location>
        <begin position="19"/>
        <end position="36"/>
    </location>
</feature>
<sequence length="262" mass="29593">MVIDFIEKNFDDYNRKARLAPALLVSLPIALTVIAFSPNHVWSWGGVASLLAWFGILKLLAQLARDMGKAKEEELYTAWGGKPTTYFLRYRTTRNKVNLARQHRKLHELTGQSIPNESEELANPDLADQIYDTCTQFLLSKTRDHSKFFLIYEENCNYGFRRNLLGMKFLGILTSSIGVFFIGAQCISKIGLLNIFAARQVNSLIQAGTNLQFSNCSSLSVACLLVNFFLLIAWLLWINSGWVKIAADAYAIRLLESCENLP</sequence>
<keyword evidence="3" id="KW-1185">Reference proteome</keyword>
<evidence type="ECO:0000313" key="2">
    <source>
        <dbReference type="EMBL" id="ASC72407.1"/>
    </source>
</evidence>
<dbReference type="KEGG" id="hhg:XM38_033640"/>
<dbReference type="AlphaFoldDB" id="A0A1Z3HQJ8"/>
<feature type="transmembrane region" description="Helical" evidence="1">
    <location>
        <begin position="169"/>
        <end position="197"/>
    </location>
</feature>
<feature type="transmembrane region" description="Helical" evidence="1">
    <location>
        <begin position="217"/>
        <end position="237"/>
    </location>
</feature>
<gene>
    <name evidence="2" type="ORF">XM38_033640</name>
</gene>
<keyword evidence="1" id="KW-0812">Transmembrane</keyword>
<keyword evidence="1" id="KW-0472">Membrane</keyword>
<accession>A0A1Z3HQJ8</accession>
<proteinExistence type="predicted"/>
<dbReference type="RefSeq" id="WP_137455143.1">
    <property type="nucleotide sequence ID" value="NZ_CP021983.2"/>
</dbReference>
<keyword evidence="1" id="KW-1133">Transmembrane helix</keyword>
<dbReference type="OrthoDB" id="2083198at2"/>
<dbReference type="Proteomes" id="UP000191901">
    <property type="component" value="Chromosome"/>
</dbReference>
<dbReference type="EMBL" id="CP021983">
    <property type="protein sequence ID" value="ASC72407.1"/>
    <property type="molecule type" value="Genomic_DNA"/>
</dbReference>
<reference evidence="2 3" key="1">
    <citation type="journal article" date="2016" name="Biochim. Biophys. Acta">
        <title>Characterization of red-shifted phycobilisomes isolated from the chlorophyll f-containing cyanobacterium Halomicronema hongdechloris.</title>
        <authorList>
            <person name="Li Y."/>
            <person name="Lin Y."/>
            <person name="Garvey C.J."/>
            <person name="Birch D."/>
            <person name="Corkery R.W."/>
            <person name="Loughlin P.C."/>
            <person name="Scheer H."/>
            <person name="Willows R.D."/>
            <person name="Chen M."/>
        </authorList>
    </citation>
    <scope>NUCLEOTIDE SEQUENCE [LARGE SCALE GENOMIC DNA]</scope>
    <source>
        <strain evidence="2 3">C2206</strain>
    </source>
</reference>
<evidence type="ECO:0000313" key="3">
    <source>
        <dbReference type="Proteomes" id="UP000191901"/>
    </source>
</evidence>